<comment type="caution">
    <text evidence="1">The sequence shown here is derived from an EMBL/GenBank/DDBJ whole genome shotgun (WGS) entry which is preliminary data.</text>
</comment>
<dbReference type="RefSeq" id="WP_204704794.1">
    <property type="nucleotide sequence ID" value="NZ_CABFLD010000036.1"/>
</dbReference>
<dbReference type="Proteomes" id="UP000658741">
    <property type="component" value="Unassembled WGS sequence"/>
</dbReference>
<dbReference type="GO" id="GO:0003677">
    <property type="term" value="F:DNA binding"/>
    <property type="evidence" value="ECO:0007669"/>
    <property type="project" value="InterPro"/>
</dbReference>
<dbReference type="InterPro" id="IPR010270">
    <property type="entry name" value="Phage_P2_GpM"/>
</dbReference>
<accession>A0AAX3ITE1</accession>
<gene>
    <name evidence="1" type="ORF">CAGEJMGA_01252</name>
</gene>
<sequence length="220" mass="24988">MTERLSPAQIHLRTISAAVAHSAETEDLSDFTEYEKMCRILARHRKDLKNIQSTERKGAFKKQILPDYLPWIEGALSVGSGKQDNVLMTWCVWAIDCGEYHLALQIADYAVFHDLRLPEPFTRTLGTLLAEEFADQAKTARAANKPFDESYLAQIQRITADCDMPDESRARLLRELGLLLVEKHPEQALAYLERALGLDQKIGIKGDIKKLKKQLSTTEY</sequence>
<name>A0AAX3ITE1_HAEIF</name>
<dbReference type="GO" id="GO:0004519">
    <property type="term" value="F:endonuclease activity"/>
    <property type="evidence" value="ECO:0007669"/>
    <property type="project" value="InterPro"/>
</dbReference>
<dbReference type="AlphaFoldDB" id="A0AAX3ITE1"/>
<proteinExistence type="predicted"/>
<reference evidence="1" key="1">
    <citation type="submission" date="2019-05" db="EMBL/GenBank/DDBJ databases">
        <authorList>
            <person name="Hibberd M."/>
        </authorList>
    </citation>
    <scope>NUCLEOTIDE SEQUENCE</scope>
    <source>
        <strain evidence="1">Haemophilus_influenzae_BgEED16</strain>
    </source>
</reference>
<evidence type="ECO:0000313" key="1">
    <source>
        <dbReference type="EMBL" id="VTX68636.1"/>
    </source>
</evidence>
<evidence type="ECO:0000313" key="2">
    <source>
        <dbReference type="Proteomes" id="UP000658741"/>
    </source>
</evidence>
<dbReference type="EMBL" id="CABFLD010000036">
    <property type="protein sequence ID" value="VTX68636.1"/>
    <property type="molecule type" value="Genomic_DNA"/>
</dbReference>
<organism evidence="1 2">
    <name type="scientific">Haemophilus influenzae</name>
    <dbReference type="NCBI Taxonomy" id="727"/>
    <lineage>
        <taxon>Bacteria</taxon>
        <taxon>Pseudomonadati</taxon>
        <taxon>Pseudomonadota</taxon>
        <taxon>Gammaproteobacteria</taxon>
        <taxon>Pasteurellales</taxon>
        <taxon>Pasteurellaceae</taxon>
        <taxon>Haemophilus</taxon>
    </lineage>
</organism>
<protein>
    <submittedName>
        <fullName evidence="1">Phage small terminase subunit</fullName>
    </submittedName>
</protein>
<dbReference type="Pfam" id="PF05944">
    <property type="entry name" value="Phage_term_smal"/>
    <property type="match status" value="1"/>
</dbReference>